<dbReference type="InterPro" id="IPR011993">
    <property type="entry name" value="PH-like_dom_sf"/>
</dbReference>
<evidence type="ECO:0000259" key="2">
    <source>
        <dbReference type="Pfam" id="PF02893"/>
    </source>
</evidence>
<evidence type="ECO:0000313" key="3">
    <source>
        <dbReference type="EMBL" id="MDN5215134.1"/>
    </source>
</evidence>
<keyword evidence="1" id="KW-0472">Membrane</keyword>
<feature type="transmembrane region" description="Helical" evidence="1">
    <location>
        <begin position="37"/>
        <end position="59"/>
    </location>
</feature>
<proteinExistence type="predicted"/>
<dbReference type="Gene3D" id="2.30.29.30">
    <property type="entry name" value="Pleckstrin-homology domain (PH domain)/Phosphotyrosine-binding domain (PTB)"/>
    <property type="match status" value="1"/>
</dbReference>
<comment type="caution">
    <text evidence="3">The sequence shown here is derived from an EMBL/GenBank/DDBJ whole genome shotgun (WGS) entry which is preliminary data.</text>
</comment>
<feature type="domain" description="GRAM" evidence="2">
    <location>
        <begin position="72"/>
        <end position="155"/>
    </location>
</feature>
<name>A0ABT8LBH0_9BACT</name>
<evidence type="ECO:0000256" key="1">
    <source>
        <dbReference type="SAM" id="Phobius"/>
    </source>
</evidence>
<reference evidence="3" key="1">
    <citation type="submission" date="2023-06" db="EMBL/GenBank/DDBJ databases">
        <title>Genomic of Agaribacillus aureum.</title>
        <authorList>
            <person name="Wang G."/>
        </authorList>
    </citation>
    <scope>NUCLEOTIDE SEQUENCE</scope>
    <source>
        <strain evidence="3">BMA12</strain>
    </source>
</reference>
<accession>A0ABT8LBH0</accession>
<gene>
    <name evidence="3" type="ORF">QQ020_23840</name>
</gene>
<dbReference type="EMBL" id="JAUJEB010000006">
    <property type="protein sequence ID" value="MDN5215134.1"/>
    <property type="molecule type" value="Genomic_DNA"/>
</dbReference>
<organism evidence="3 4">
    <name type="scientific">Agaribacillus aureus</name>
    <dbReference type="NCBI Taxonomy" id="3051825"/>
    <lineage>
        <taxon>Bacteria</taxon>
        <taxon>Pseudomonadati</taxon>
        <taxon>Bacteroidota</taxon>
        <taxon>Cytophagia</taxon>
        <taxon>Cytophagales</taxon>
        <taxon>Splendidivirgaceae</taxon>
        <taxon>Agaribacillus</taxon>
    </lineage>
</organism>
<keyword evidence="1" id="KW-1133">Transmembrane helix</keyword>
<dbReference type="Proteomes" id="UP001172083">
    <property type="component" value="Unassembled WGS sequence"/>
</dbReference>
<dbReference type="Pfam" id="PF02893">
    <property type="entry name" value="GRAM"/>
    <property type="match status" value="1"/>
</dbReference>
<dbReference type="RefSeq" id="WP_346760473.1">
    <property type="nucleotide sequence ID" value="NZ_JAUJEB010000006.1"/>
</dbReference>
<keyword evidence="1" id="KW-0812">Transmembrane</keyword>
<sequence length="180" mass="20725">MNISLKHKVIFSLISGFTFAILNSLTNYFFLDKGFSWGIFSSNLIFFGLFFGLTFLWFMKRQTNRLMEKIQIQLKDQEEIKHEGPANLFRGIEGVGGKLLLTDQRLIFKSHKMNIQSGETQLLLDEIKQATPRKTAKLFQNGIQILTNAGENFDFVVYERDNWLAKINALLAGSVPKKRK</sequence>
<protein>
    <submittedName>
        <fullName evidence="3">GRAM domain-containing protein</fullName>
    </submittedName>
</protein>
<dbReference type="InterPro" id="IPR004182">
    <property type="entry name" value="GRAM"/>
</dbReference>
<keyword evidence="4" id="KW-1185">Reference proteome</keyword>
<evidence type="ECO:0000313" key="4">
    <source>
        <dbReference type="Proteomes" id="UP001172083"/>
    </source>
</evidence>
<feature type="transmembrane region" description="Helical" evidence="1">
    <location>
        <begin position="9"/>
        <end position="31"/>
    </location>
</feature>